<dbReference type="InterPro" id="IPR024131">
    <property type="entry name" value="UPF0489"/>
</dbReference>
<feature type="transmembrane region" description="Helical" evidence="2">
    <location>
        <begin position="12"/>
        <end position="29"/>
    </location>
</feature>
<evidence type="ECO:0000313" key="3">
    <source>
        <dbReference type="EMBL" id="CEK52062.1"/>
    </source>
</evidence>
<dbReference type="EMBL" id="HACG01005197">
    <property type="protein sequence ID" value="CEK52062.1"/>
    <property type="molecule type" value="Transcribed_RNA"/>
</dbReference>
<organism evidence="3">
    <name type="scientific">Arion vulgaris</name>
    <dbReference type="NCBI Taxonomy" id="1028688"/>
    <lineage>
        <taxon>Eukaryota</taxon>
        <taxon>Metazoa</taxon>
        <taxon>Spiralia</taxon>
        <taxon>Lophotrochozoa</taxon>
        <taxon>Mollusca</taxon>
        <taxon>Gastropoda</taxon>
        <taxon>Heterobranchia</taxon>
        <taxon>Euthyneura</taxon>
        <taxon>Panpulmonata</taxon>
        <taxon>Eupulmonata</taxon>
        <taxon>Stylommatophora</taxon>
        <taxon>Helicina</taxon>
        <taxon>Arionoidea</taxon>
        <taxon>Arionidae</taxon>
        <taxon>Arion</taxon>
    </lineage>
</organism>
<dbReference type="PANTHER" id="PTHR13225">
    <property type="entry name" value="MISEXPRESSION SUPPRESSOR OF RAS 6"/>
    <property type="match status" value="1"/>
</dbReference>
<keyword evidence="2" id="KW-1133">Transmembrane helix</keyword>
<protein>
    <submittedName>
        <fullName evidence="3">Uncharacterized protein</fullName>
    </submittedName>
</protein>
<name>A0A0B6Y6V4_9EUPU</name>
<dbReference type="Pfam" id="PF12640">
    <property type="entry name" value="UPF0489"/>
    <property type="match status" value="1"/>
</dbReference>
<gene>
    <name evidence="3" type="primary">ORF15359</name>
</gene>
<dbReference type="PANTHER" id="PTHR13225:SF3">
    <property type="entry name" value="UPF0489 PROTEIN C5ORF22"/>
    <property type="match status" value="1"/>
</dbReference>
<accession>A0A0B6Y6V4</accession>
<evidence type="ECO:0000256" key="2">
    <source>
        <dbReference type="SAM" id="Phobius"/>
    </source>
</evidence>
<keyword evidence="2" id="KW-0812">Transmembrane</keyword>
<sequence length="568" mass="65566">MRIFLGRRWRRWIRLSLLFLCFYLIWNIVRDMLPVKDNVDNSWMNERKVFDHWGKDDVDLNWMPNLLAKRTQEIPVVVVEEHYEVLKYWFQAADLGVIPRSKNILIHIDSHVDGAVPVDTDNLPLFRYPSSRQEIYNMMQRNDMFIVTAALTGLIDHVIWVWPSWDTTNHDAENNHLIINVEMGFIEIRIQEQINRHKMDLCACWRIQGIDNDENVDASWECHRRNFSEIEAENGPDIERSQCQIHSKGMIEIMGEMVAAAELRKLKISDLNSGFILDIDEDFYGCWSDTFALQEAGIEKKDITLISDLITDLLFGLTAHEEHLANEFYSSLLHLVVKLKSHSCEIKGLEQSKKKNCLTNVEVSNYFIENIPTIIKFLQENGGDAVLRLPDPKHCGLYLQSLLLFFQNFSIKQLKVLADLGICFIVSPSSLYFQNVEKFHVCQGSNSPNNTVVTFHLPTELEIATRTVSLGKILSSLYKRPSLVTVCRSVRDGYTPKQFFSVIESNVLQSVASTFRGVQFENIYFDTNLLGGKSGWPHHSKSWTHRFIQYLSLNGMSDLLSSLVNINN</sequence>
<proteinExistence type="inferred from homology"/>
<comment type="similarity">
    <text evidence="1">Belongs to the UPF0489 family.</text>
</comment>
<reference evidence="3" key="1">
    <citation type="submission" date="2014-12" db="EMBL/GenBank/DDBJ databases">
        <title>Insight into the proteome of Arion vulgaris.</title>
        <authorList>
            <person name="Aradska J."/>
            <person name="Bulat T."/>
            <person name="Smidak R."/>
            <person name="Sarate P."/>
            <person name="Gangsoo J."/>
            <person name="Sialana F."/>
            <person name="Bilban M."/>
            <person name="Lubec G."/>
        </authorList>
    </citation>
    <scope>NUCLEOTIDE SEQUENCE</scope>
    <source>
        <tissue evidence="3">Skin</tissue>
    </source>
</reference>
<dbReference type="AlphaFoldDB" id="A0A0B6Y6V4"/>
<evidence type="ECO:0000256" key="1">
    <source>
        <dbReference type="ARBA" id="ARBA00007099"/>
    </source>
</evidence>
<keyword evidence="2" id="KW-0472">Membrane</keyword>